<dbReference type="PANTHER" id="PTHR30612">
    <property type="entry name" value="SECA INNER MEMBRANE COMPONENT OF SEC PROTEIN SECRETION SYSTEM"/>
    <property type="match status" value="1"/>
</dbReference>
<keyword evidence="1" id="KW-0472">Membrane</keyword>
<evidence type="ECO:0000313" key="8">
    <source>
        <dbReference type="EMBL" id="RKO63137.1"/>
    </source>
</evidence>
<comment type="caution">
    <text evidence="8">The sequence shown here is derived from an EMBL/GenBank/DDBJ whole genome shotgun (WGS) entry which is preliminary data.</text>
</comment>
<name>A0A420VHT6_9BACI</name>
<keyword evidence="2" id="KW-0479">Metal-binding</keyword>
<dbReference type="SUPFAM" id="SSF52540">
    <property type="entry name" value="P-loop containing nucleoside triphosphate hydrolases"/>
    <property type="match status" value="1"/>
</dbReference>
<keyword evidence="3" id="KW-0862">Zinc</keyword>
<keyword evidence="8" id="KW-0067">ATP-binding</keyword>
<dbReference type="InterPro" id="IPR011115">
    <property type="entry name" value="SecA_DEAD"/>
</dbReference>
<reference evidence="8 9" key="1">
    <citation type="submission" date="2013-12" db="EMBL/GenBank/DDBJ databases">
        <title>Genome and proteome characterization of Caldibacillus debilis GB1 derived from a cellulolytic aero-tolerant co-culture.</title>
        <authorList>
            <person name="Wushke S.T."/>
            <person name="Zhang X."/>
            <person name="Fristensky B."/>
            <person name="Wilkins J.A."/>
            <person name="Levin D.B."/>
            <person name="Sparling R."/>
        </authorList>
    </citation>
    <scope>NUCLEOTIDE SEQUENCE [LARGE SCALE GENOMIC DNA]</scope>
    <source>
        <strain evidence="8 9">GB1</strain>
    </source>
</reference>
<dbReference type="InterPro" id="IPR027417">
    <property type="entry name" value="P-loop_NTPase"/>
</dbReference>
<feature type="domain" description="SecA family profile" evidence="7">
    <location>
        <begin position="1"/>
        <end position="260"/>
    </location>
</feature>
<dbReference type="GO" id="GO:0005829">
    <property type="term" value="C:cytosol"/>
    <property type="evidence" value="ECO:0007669"/>
    <property type="project" value="TreeGrafter"/>
</dbReference>
<protein>
    <submittedName>
        <fullName evidence="8">Preprotein translocase subunit SecA (ATPase, RNA helicase)</fullName>
    </submittedName>
</protein>
<dbReference type="AlphaFoldDB" id="A0A420VHT6"/>
<keyword evidence="9" id="KW-1185">Reference proteome</keyword>
<feature type="domain" description="Helicase ATP-binding" evidence="6">
    <location>
        <begin position="87"/>
        <end position="245"/>
    </location>
</feature>
<evidence type="ECO:0000313" key="9">
    <source>
        <dbReference type="Proteomes" id="UP000286235"/>
    </source>
</evidence>
<evidence type="ECO:0000256" key="2">
    <source>
        <dbReference type="ARBA" id="ARBA00022723"/>
    </source>
</evidence>
<evidence type="ECO:0000256" key="4">
    <source>
        <dbReference type="ARBA" id="ARBA00022927"/>
    </source>
</evidence>
<evidence type="ECO:0000256" key="3">
    <source>
        <dbReference type="ARBA" id="ARBA00022833"/>
    </source>
</evidence>
<organism evidence="8 9">
    <name type="scientific">Caldibacillus debilis GB1</name>
    <dbReference type="NCBI Taxonomy" id="1339248"/>
    <lineage>
        <taxon>Bacteria</taxon>
        <taxon>Bacillati</taxon>
        <taxon>Bacillota</taxon>
        <taxon>Bacilli</taxon>
        <taxon>Bacillales</taxon>
        <taxon>Bacillaceae</taxon>
        <taxon>Caldibacillus</taxon>
    </lineage>
</organism>
<dbReference type="EMBL" id="AZRV01000011">
    <property type="protein sequence ID" value="RKO63137.1"/>
    <property type="molecule type" value="Genomic_DNA"/>
</dbReference>
<evidence type="ECO:0000259" key="6">
    <source>
        <dbReference type="PROSITE" id="PS51192"/>
    </source>
</evidence>
<sequence length="260" mass="29300">MAGILTKLFDLNKRELKRLEKIADQIDALSGEMKRLPDSALKAKTDEFKNRLAKGETLDDLLVEAYAVVREASRRVLGLYPFKVQLMGAVVLHEGNIAEMKTGEGKTLTSTMPVYLNALTGEGVHVVTVNDYLAKRDATEMGKIYEFLGLSVGLNLPEMSREEKQKAYQADVTYGTNNEFGFDYLRDNMVLYKEHMVQRPLNYAIIDEVDSILIDEARTPLIISGSAKKSNELYIQANAFVRTLKKAWTSPWTKKRKPSS</sequence>
<dbReference type="Proteomes" id="UP000286235">
    <property type="component" value="Unassembled WGS sequence"/>
</dbReference>
<dbReference type="PANTHER" id="PTHR30612:SF0">
    <property type="entry name" value="CHLOROPLAST PROTEIN-TRANSPORTING ATPASE"/>
    <property type="match status" value="1"/>
</dbReference>
<dbReference type="InterPro" id="IPR014001">
    <property type="entry name" value="Helicase_ATP-bd"/>
</dbReference>
<dbReference type="SMART" id="SM00957">
    <property type="entry name" value="SecA_DEAD"/>
    <property type="match status" value="1"/>
</dbReference>
<keyword evidence="4" id="KW-0813">Transport</keyword>
<dbReference type="PROSITE" id="PS51192">
    <property type="entry name" value="HELICASE_ATP_BIND_1"/>
    <property type="match status" value="1"/>
</dbReference>
<dbReference type="GO" id="GO:0031522">
    <property type="term" value="C:cell envelope Sec protein transport complex"/>
    <property type="evidence" value="ECO:0007669"/>
    <property type="project" value="TreeGrafter"/>
</dbReference>
<dbReference type="InterPro" id="IPR014018">
    <property type="entry name" value="SecA_motor_DEAD"/>
</dbReference>
<accession>A0A420VHT6</accession>
<keyword evidence="1" id="KW-1003">Cell membrane</keyword>
<dbReference type="GO" id="GO:0046872">
    <property type="term" value="F:metal ion binding"/>
    <property type="evidence" value="ECO:0007669"/>
    <property type="project" value="UniProtKB-KW"/>
</dbReference>
<dbReference type="Pfam" id="PF07517">
    <property type="entry name" value="SecA_DEAD"/>
    <property type="match status" value="1"/>
</dbReference>
<dbReference type="CDD" id="cd17928">
    <property type="entry name" value="DEXDc_SecA"/>
    <property type="match status" value="1"/>
</dbReference>
<dbReference type="GO" id="GO:0006605">
    <property type="term" value="P:protein targeting"/>
    <property type="evidence" value="ECO:0007669"/>
    <property type="project" value="InterPro"/>
</dbReference>
<dbReference type="InterPro" id="IPR000185">
    <property type="entry name" value="SecA"/>
</dbReference>
<keyword evidence="4" id="KW-0653">Protein transport</keyword>
<dbReference type="PRINTS" id="PR00906">
    <property type="entry name" value="SECA"/>
</dbReference>
<keyword evidence="8" id="KW-0347">Helicase</keyword>
<evidence type="ECO:0000256" key="5">
    <source>
        <dbReference type="ARBA" id="ARBA00023010"/>
    </source>
</evidence>
<dbReference type="GO" id="GO:0017038">
    <property type="term" value="P:protein import"/>
    <property type="evidence" value="ECO:0007669"/>
    <property type="project" value="InterPro"/>
</dbReference>
<dbReference type="Gene3D" id="3.40.50.300">
    <property type="entry name" value="P-loop containing nucleotide triphosphate hydrolases"/>
    <property type="match status" value="1"/>
</dbReference>
<dbReference type="GO" id="GO:0005886">
    <property type="term" value="C:plasma membrane"/>
    <property type="evidence" value="ECO:0007669"/>
    <property type="project" value="TreeGrafter"/>
</dbReference>
<dbReference type="PROSITE" id="PS51196">
    <property type="entry name" value="SECA_MOTOR_DEAD"/>
    <property type="match status" value="1"/>
</dbReference>
<evidence type="ECO:0000259" key="7">
    <source>
        <dbReference type="PROSITE" id="PS51196"/>
    </source>
</evidence>
<dbReference type="GO" id="GO:0006886">
    <property type="term" value="P:intracellular protein transport"/>
    <property type="evidence" value="ECO:0007669"/>
    <property type="project" value="InterPro"/>
</dbReference>
<dbReference type="FunFam" id="3.40.50.300:FF:000081">
    <property type="entry name" value="Preprotein translocase subunit SecA"/>
    <property type="match status" value="1"/>
</dbReference>
<keyword evidence="5" id="KW-0811">Translocation</keyword>
<dbReference type="GO" id="GO:0005524">
    <property type="term" value="F:ATP binding"/>
    <property type="evidence" value="ECO:0007669"/>
    <property type="project" value="InterPro"/>
</dbReference>
<keyword evidence="8" id="KW-0547">Nucleotide-binding</keyword>
<dbReference type="GO" id="GO:0043952">
    <property type="term" value="P:protein transport by the Sec complex"/>
    <property type="evidence" value="ECO:0007669"/>
    <property type="project" value="TreeGrafter"/>
</dbReference>
<keyword evidence="8" id="KW-0378">Hydrolase</keyword>
<proteinExistence type="predicted"/>
<dbReference type="GO" id="GO:0004386">
    <property type="term" value="F:helicase activity"/>
    <property type="evidence" value="ECO:0007669"/>
    <property type="project" value="UniProtKB-KW"/>
</dbReference>
<evidence type="ECO:0000256" key="1">
    <source>
        <dbReference type="ARBA" id="ARBA00022475"/>
    </source>
</evidence>
<gene>
    <name evidence="8" type="ORF">Cdeb_00226</name>
</gene>